<dbReference type="EMBL" id="CP030118">
    <property type="protein sequence ID" value="QDL07282.1"/>
    <property type="molecule type" value="Genomic_DNA"/>
</dbReference>
<sequence>MCGGGKKGVDSQLLVLVDRSTRLFCQGCPVLSRKNVAESFFLEFSHLDTDCFQIYLNKLSEQYPEQLNIIQLDNGSFHTTKALQVPPNIIFLFQPPHSPELNPIERLWQYIKNHDLLGDLRQFRTAAIAYKNGVK</sequence>
<dbReference type="Pfam" id="PF13358">
    <property type="entry name" value="DDE_3"/>
    <property type="match status" value="1"/>
</dbReference>
<dbReference type="Proteomes" id="UP000503129">
    <property type="component" value="Chromosome"/>
</dbReference>
<protein>
    <recommendedName>
        <fullName evidence="1">Tc1-like transposase DDE domain-containing protein</fullName>
    </recommendedName>
</protein>
<dbReference type="InterPro" id="IPR038717">
    <property type="entry name" value="Tc1-like_DDE_dom"/>
</dbReference>
<evidence type="ECO:0000313" key="3">
    <source>
        <dbReference type="EMBL" id="QDL07750.1"/>
    </source>
</evidence>
<feature type="domain" description="Tc1-like transposase DDE" evidence="1">
    <location>
        <begin position="40"/>
        <end position="114"/>
    </location>
</feature>
<reference evidence="2 4" key="1">
    <citation type="submission" date="2018-06" db="EMBL/GenBank/DDBJ databases">
        <title>Comparative genomics of Brasilonema spp. strains.</title>
        <authorList>
            <person name="Alvarenga D.O."/>
            <person name="Fiore M.F."/>
            <person name="Varani A.M."/>
        </authorList>
    </citation>
    <scope>NUCLEOTIDE SEQUENCE [LARGE SCALE GENOMIC DNA]</scope>
    <source>
        <strain evidence="2 4">CENA114</strain>
    </source>
</reference>
<dbReference type="Gene3D" id="3.30.420.10">
    <property type="entry name" value="Ribonuclease H-like superfamily/Ribonuclease H"/>
    <property type="match status" value="1"/>
</dbReference>
<proteinExistence type="predicted"/>
<dbReference type="KEGG" id="bsen:DP114_04610"/>
<dbReference type="InterPro" id="IPR036397">
    <property type="entry name" value="RNaseH_sf"/>
</dbReference>
<accession>A0A856M988</accession>
<dbReference type="AlphaFoldDB" id="A0A856M988"/>
<evidence type="ECO:0000313" key="4">
    <source>
        <dbReference type="Proteomes" id="UP000503129"/>
    </source>
</evidence>
<evidence type="ECO:0000259" key="1">
    <source>
        <dbReference type="Pfam" id="PF13358"/>
    </source>
</evidence>
<dbReference type="KEGG" id="bsen:DP114_07420"/>
<gene>
    <name evidence="2" type="ORF">DP114_04610</name>
    <name evidence="3" type="ORF">DP114_07420</name>
</gene>
<name>A0A856M988_9CYAN</name>
<organism evidence="2 4">
    <name type="scientific">Brasilonema sennae CENA114</name>
    <dbReference type="NCBI Taxonomy" id="415709"/>
    <lineage>
        <taxon>Bacteria</taxon>
        <taxon>Bacillati</taxon>
        <taxon>Cyanobacteriota</taxon>
        <taxon>Cyanophyceae</taxon>
        <taxon>Nostocales</taxon>
        <taxon>Scytonemataceae</taxon>
        <taxon>Brasilonema</taxon>
        <taxon>Bromeliae group (in: Brasilonema)</taxon>
    </lineage>
</organism>
<dbReference type="EMBL" id="CP030118">
    <property type="protein sequence ID" value="QDL07750.1"/>
    <property type="molecule type" value="Genomic_DNA"/>
</dbReference>
<keyword evidence="4" id="KW-1185">Reference proteome</keyword>
<dbReference type="GO" id="GO:0003676">
    <property type="term" value="F:nucleic acid binding"/>
    <property type="evidence" value="ECO:0007669"/>
    <property type="project" value="InterPro"/>
</dbReference>
<evidence type="ECO:0000313" key="2">
    <source>
        <dbReference type="EMBL" id="QDL07282.1"/>
    </source>
</evidence>